<gene>
    <name evidence="2" type="ORF">E4U43_001477</name>
</gene>
<dbReference type="OrthoDB" id="19923at2759"/>
<dbReference type="EMBL" id="SRPW01001488">
    <property type="protein sequence ID" value="KAG6000872.1"/>
    <property type="molecule type" value="Genomic_DNA"/>
</dbReference>
<feature type="compositionally biased region" description="Polar residues" evidence="1">
    <location>
        <begin position="417"/>
        <end position="427"/>
    </location>
</feature>
<evidence type="ECO:0000313" key="2">
    <source>
        <dbReference type="EMBL" id="KAG6000872.1"/>
    </source>
</evidence>
<feature type="compositionally biased region" description="Low complexity" evidence="1">
    <location>
        <begin position="392"/>
        <end position="404"/>
    </location>
</feature>
<feature type="region of interest" description="Disordered" evidence="1">
    <location>
        <begin position="387"/>
        <end position="427"/>
    </location>
</feature>
<feature type="compositionally biased region" description="Low complexity" evidence="1">
    <location>
        <begin position="144"/>
        <end position="163"/>
    </location>
</feature>
<comment type="caution">
    <text evidence="2">The sequence shown here is derived from an EMBL/GenBank/DDBJ whole genome shotgun (WGS) entry which is preliminary data.</text>
</comment>
<feature type="region of interest" description="Disordered" evidence="1">
    <location>
        <begin position="119"/>
        <end position="173"/>
    </location>
</feature>
<dbReference type="Proteomes" id="UP000748025">
    <property type="component" value="Unassembled WGS sequence"/>
</dbReference>
<sequence>MVPSSPMVEEKLSVTTAIIGLLAVGGNMIDILWDLNTPAGKKGNTIYVQALQEIKQCRSTIHVLYKTLSLLESAQLPYPERGTWIKTDHLIATLTDTVLAMSELQASCETLSLEKLGVLATTPSPPPPAPPPPQQQQHSHSHSDSLSYSHSDSYSNSCSNSHSPPKDTNIGLECESPHQKTIKALCSRIRWHNLSMTMMMTILKCPGESDAQNSRLGLERRMKRLLSANTGLSARMRQLDDFFVHGHVGCESLSHYNMSARHPHFWLLPRLTPYPGTAAAAELLADPSNGHHMTTTTRTTTTAVSNGTNGHPEFLFALSGYTLADIPILSTIPLPVTTSELTDGLLFYTSAYATRVSRDLRELMQNHAGQGTSRSLGVILGRMNTGIENGASSTSTGSSSNDSGPVVVSTEQRSDSNDGQTKTSRWTVRSLKVRRRWRA</sequence>
<reference evidence="2" key="1">
    <citation type="journal article" date="2020" name="bioRxiv">
        <title>Whole genome comparisons of ergot fungi reveals the divergence and evolution of species within the genus Claviceps are the result of varying mechanisms driving genome evolution and host range expansion.</title>
        <authorList>
            <person name="Wyka S.A."/>
            <person name="Mondo S.J."/>
            <person name="Liu M."/>
            <person name="Dettman J."/>
            <person name="Nalam V."/>
            <person name="Broders K.D."/>
        </authorList>
    </citation>
    <scope>NUCLEOTIDE SEQUENCE</scope>
    <source>
        <strain evidence="2">CCC 602</strain>
    </source>
</reference>
<protein>
    <submittedName>
        <fullName evidence="2">Uncharacterized protein</fullName>
    </submittedName>
</protein>
<accession>A0A9P7NA84</accession>
<evidence type="ECO:0000256" key="1">
    <source>
        <dbReference type="SAM" id="MobiDB-lite"/>
    </source>
</evidence>
<proteinExistence type="predicted"/>
<keyword evidence="3" id="KW-1185">Reference proteome</keyword>
<dbReference type="AlphaFoldDB" id="A0A9P7NA84"/>
<organism evidence="2 3">
    <name type="scientific">Claviceps pusilla</name>
    <dbReference type="NCBI Taxonomy" id="123648"/>
    <lineage>
        <taxon>Eukaryota</taxon>
        <taxon>Fungi</taxon>
        <taxon>Dikarya</taxon>
        <taxon>Ascomycota</taxon>
        <taxon>Pezizomycotina</taxon>
        <taxon>Sordariomycetes</taxon>
        <taxon>Hypocreomycetidae</taxon>
        <taxon>Hypocreales</taxon>
        <taxon>Clavicipitaceae</taxon>
        <taxon>Claviceps</taxon>
    </lineage>
</organism>
<evidence type="ECO:0000313" key="3">
    <source>
        <dbReference type="Proteomes" id="UP000748025"/>
    </source>
</evidence>
<feature type="compositionally biased region" description="Pro residues" evidence="1">
    <location>
        <begin position="123"/>
        <end position="134"/>
    </location>
</feature>
<name>A0A9P7NA84_9HYPO</name>